<dbReference type="PIRSF" id="PIRSF003073">
    <property type="entry name" value="DNAC_TnpB_IstB"/>
    <property type="match status" value="1"/>
</dbReference>
<dbReference type="GO" id="GO:0006260">
    <property type="term" value="P:DNA replication"/>
    <property type="evidence" value="ECO:0007669"/>
    <property type="project" value="TreeGrafter"/>
</dbReference>
<sequence>MSAATRKEWKEAIIEYSKELKLPAIRKYLEEYVQEACQRDACYEEFLAQLLQKECDARREASRYNRIRLAQFTHKKYLEDLSIKDLPEDAQKKLKILKTLDFLREGRNVILAGSPGTGKTHVAIGLGIKACMEGYKVWFTTVPLLINRIKECRAEQTLRAFQNRFEKYDLVIADEMGYISFDKEGSELLFTHLSLRAGRKSTIITTNLSFERWGEIFQDPVMTAAMIDRLTHQSYIINMNGNSYRMKETKEWLQKQQLA</sequence>
<evidence type="ECO:0000259" key="4">
    <source>
        <dbReference type="SMART" id="SM00382"/>
    </source>
</evidence>
<accession>A0A2C6MBA1</accession>
<evidence type="ECO:0000256" key="3">
    <source>
        <dbReference type="ARBA" id="ARBA00022840"/>
    </source>
</evidence>
<evidence type="ECO:0000256" key="2">
    <source>
        <dbReference type="ARBA" id="ARBA00022741"/>
    </source>
</evidence>
<name>A0A2C6MBA1_9FIRM</name>
<gene>
    <name evidence="5" type="ORF">P378_01870</name>
</gene>
<comment type="caution">
    <text evidence="5">The sequence shown here is derived from an EMBL/GenBank/DDBJ whole genome shotgun (WGS) entry which is preliminary data.</text>
</comment>
<dbReference type="CDD" id="cd00009">
    <property type="entry name" value="AAA"/>
    <property type="match status" value="1"/>
</dbReference>
<dbReference type="InterPro" id="IPR028350">
    <property type="entry name" value="DNAC/IstB-like"/>
</dbReference>
<comment type="similarity">
    <text evidence="1">Belongs to the IS21/IS1162 putative ATP-binding protein family.</text>
</comment>
<keyword evidence="3" id="KW-0067">ATP-binding</keyword>
<dbReference type="SUPFAM" id="SSF52540">
    <property type="entry name" value="P-loop containing nucleoside triphosphate hydrolases"/>
    <property type="match status" value="1"/>
</dbReference>
<evidence type="ECO:0000313" key="6">
    <source>
        <dbReference type="Proteomes" id="UP000222564"/>
    </source>
</evidence>
<dbReference type="GO" id="GO:0005524">
    <property type="term" value="F:ATP binding"/>
    <property type="evidence" value="ECO:0007669"/>
    <property type="project" value="UniProtKB-KW"/>
</dbReference>
<dbReference type="Pfam" id="PF01695">
    <property type="entry name" value="IstB_IS21"/>
    <property type="match status" value="1"/>
</dbReference>
<organism evidence="5 6">
    <name type="scientific">Desulforamulus profundi</name>
    <dbReference type="NCBI Taxonomy" id="1383067"/>
    <lineage>
        <taxon>Bacteria</taxon>
        <taxon>Bacillati</taxon>
        <taxon>Bacillota</taxon>
        <taxon>Clostridia</taxon>
        <taxon>Eubacteriales</taxon>
        <taxon>Peptococcaceae</taxon>
        <taxon>Desulforamulus</taxon>
    </lineage>
</organism>
<keyword evidence="2" id="KW-0547">Nucleotide-binding</keyword>
<dbReference type="PANTHER" id="PTHR30050:SF4">
    <property type="entry name" value="ATP-BINDING PROTEIN RV3427C IN INSERTION SEQUENCE-RELATED"/>
    <property type="match status" value="1"/>
</dbReference>
<proteinExistence type="inferred from homology"/>
<dbReference type="Proteomes" id="UP000222564">
    <property type="component" value="Unassembled WGS sequence"/>
</dbReference>
<feature type="domain" description="AAA+ ATPase" evidence="4">
    <location>
        <begin position="105"/>
        <end position="240"/>
    </location>
</feature>
<dbReference type="NCBIfam" id="NF038214">
    <property type="entry name" value="IS21_help_AAA"/>
    <property type="match status" value="1"/>
</dbReference>
<evidence type="ECO:0000313" key="5">
    <source>
        <dbReference type="EMBL" id="PHJ39687.1"/>
    </source>
</evidence>
<dbReference type="InterPro" id="IPR027417">
    <property type="entry name" value="P-loop_NTPase"/>
</dbReference>
<keyword evidence="6" id="KW-1185">Reference proteome</keyword>
<dbReference type="SMART" id="SM00382">
    <property type="entry name" value="AAA"/>
    <property type="match status" value="1"/>
</dbReference>
<dbReference type="Gene3D" id="3.40.50.300">
    <property type="entry name" value="P-loop containing nucleotide triphosphate hydrolases"/>
    <property type="match status" value="1"/>
</dbReference>
<reference evidence="5 6" key="1">
    <citation type="submission" date="2013-09" db="EMBL/GenBank/DDBJ databases">
        <title>Biodegradation of hydrocarbons in the deep terrestrial subsurface : characterization of a microbial consortium composed of two Desulfotomaculum species originating from a deep geological formation.</title>
        <authorList>
            <person name="Aullo T."/>
            <person name="Berlendis S."/>
            <person name="Lascourreges J.-F."/>
            <person name="Dessort D."/>
            <person name="Saint-Laurent S."/>
            <person name="Schraauwers B."/>
            <person name="Mas J."/>
            <person name="Magot M."/>
            <person name="Ranchou-Peyruse A."/>
        </authorList>
    </citation>
    <scope>NUCLEOTIDE SEQUENCE [LARGE SCALE GENOMIC DNA]</scope>
    <source>
        <strain evidence="5 6">Bs107</strain>
    </source>
</reference>
<evidence type="ECO:0000256" key="1">
    <source>
        <dbReference type="ARBA" id="ARBA00008059"/>
    </source>
</evidence>
<dbReference type="InterPro" id="IPR002611">
    <property type="entry name" value="IstB_ATP-bd"/>
</dbReference>
<dbReference type="EMBL" id="AWQQ01000016">
    <property type="protein sequence ID" value="PHJ39687.1"/>
    <property type="molecule type" value="Genomic_DNA"/>
</dbReference>
<dbReference type="AlphaFoldDB" id="A0A2C6MBA1"/>
<dbReference type="OrthoDB" id="9776217at2"/>
<dbReference type="InterPro" id="IPR003593">
    <property type="entry name" value="AAA+_ATPase"/>
</dbReference>
<dbReference type="InterPro" id="IPR047661">
    <property type="entry name" value="IstB"/>
</dbReference>
<dbReference type="PANTHER" id="PTHR30050">
    <property type="entry name" value="CHROMOSOMAL REPLICATION INITIATOR PROTEIN DNAA"/>
    <property type="match status" value="1"/>
</dbReference>
<protein>
    <submittedName>
        <fullName evidence="5">ATPase AAA</fullName>
    </submittedName>
</protein>
<dbReference type="RefSeq" id="WP_099082048.1">
    <property type="nucleotide sequence ID" value="NZ_AWQQ01000016.1"/>
</dbReference>